<sequence>MSAIPSPPVPLPVATTLDDVVETIGTVVDWSIGASNRLGYFAALYKRITIAVRTAVAQDAFEDGPRMERFDVAFANRYFDALNGYFHPQRYPGPTRSWWTVFAAADTAKPILVQHLVAGVSAHIALDLGIAATQISPGPDLWTLHHDFDTINAVLAGQVNDVVSRLNQLSPALSDLYAVLAPSELFAINGVVRAMRDSAWRFAALLAVEPAFVRPATIRIRDHTVAAQVVSVFDAPALTTVSAAVIREIAQRESQDIVRNIKVLDAIAAAPAAPLQTTL</sequence>
<dbReference type="AlphaFoldDB" id="A0A1X0DYX2"/>
<evidence type="ECO:0000313" key="2">
    <source>
        <dbReference type="Proteomes" id="UP000192713"/>
    </source>
</evidence>
<accession>A0A1X0DYX2</accession>
<dbReference type="Proteomes" id="UP000192713">
    <property type="component" value="Unassembled WGS sequence"/>
</dbReference>
<evidence type="ECO:0000313" key="1">
    <source>
        <dbReference type="EMBL" id="ORA77515.1"/>
    </source>
</evidence>
<protein>
    <submittedName>
        <fullName evidence="1">Uncharacterized protein</fullName>
    </submittedName>
</protein>
<reference evidence="1 2" key="1">
    <citation type="submission" date="2017-02" db="EMBL/GenBank/DDBJ databases">
        <title>The new phylogeny of genus Mycobacterium.</title>
        <authorList>
            <person name="Tortoli E."/>
            <person name="Trovato A."/>
            <person name="Cirillo D.M."/>
        </authorList>
    </citation>
    <scope>NUCLEOTIDE SEQUENCE [LARGE SCALE GENOMIC DNA]</scope>
    <source>
        <strain evidence="1 2">DSM 45093</strain>
    </source>
</reference>
<dbReference type="InterPro" id="IPR046037">
    <property type="entry name" value="DUF5995"/>
</dbReference>
<proteinExistence type="predicted"/>
<dbReference type="EMBL" id="MVHU01000031">
    <property type="protein sequence ID" value="ORA77515.1"/>
    <property type="molecule type" value="Genomic_DNA"/>
</dbReference>
<name>A0A1X0DYX2_9MYCO</name>
<dbReference type="Pfam" id="PF19458">
    <property type="entry name" value="DUF5995"/>
    <property type="match status" value="1"/>
</dbReference>
<gene>
    <name evidence="1" type="ORF">BST28_17785</name>
</gene>
<comment type="caution">
    <text evidence="1">The sequence shown here is derived from an EMBL/GenBank/DDBJ whole genome shotgun (WGS) entry which is preliminary data.</text>
</comment>
<organism evidence="1 2">
    <name type="scientific">Mycolicibacter kumamotonensis</name>
    <dbReference type="NCBI Taxonomy" id="354243"/>
    <lineage>
        <taxon>Bacteria</taxon>
        <taxon>Bacillati</taxon>
        <taxon>Actinomycetota</taxon>
        <taxon>Actinomycetes</taxon>
        <taxon>Mycobacteriales</taxon>
        <taxon>Mycobacteriaceae</taxon>
        <taxon>Mycolicibacter</taxon>
    </lineage>
</organism>